<proteinExistence type="predicted"/>
<keyword evidence="2" id="KW-1185">Reference proteome</keyword>
<evidence type="ECO:0000313" key="2">
    <source>
        <dbReference type="Proteomes" id="UP001221686"/>
    </source>
</evidence>
<gene>
    <name evidence="1" type="ORF">POL25_22185</name>
</gene>
<protein>
    <submittedName>
        <fullName evidence="1">Uncharacterized protein</fullName>
    </submittedName>
</protein>
<accession>A0ABT5E1H3</accession>
<comment type="caution">
    <text evidence="1">The sequence shown here is derived from an EMBL/GenBank/DDBJ whole genome shotgun (WGS) entry which is preliminary data.</text>
</comment>
<dbReference type="EMBL" id="JAQNDL010000002">
    <property type="protein sequence ID" value="MDC0719631.1"/>
    <property type="molecule type" value="Genomic_DNA"/>
</dbReference>
<evidence type="ECO:0000313" key="1">
    <source>
        <dbReference type="EMBL" id="MDC0719631.1"/>
    </source>
</evidence>
<name>A0ABT5E1H3_9BACT</name>
<dbReference type="RefSeq" id="WP_272088135.1">
    <property type="nucleotide sequence ID" value="NZ_JAQNDL010000002.1"/>
</dbReference>
<organism evidence="1 2">
    <name type="scientific">Nannocystis bainbridge</name>
    <dbReference type="NCBI Taxonomy" id="2995303"/>
    <lineage>
        <taxon>Bacteria</taxon>
        <taxon>Pseudomonadati</taxon>
        <taxon>Myxococcota</taxon>
        <taxon>Polyangia</taxon>
        <taxon>Nannocystales</taxon>
        <taxon>Nannocystaceae</taxon>
        <taxon>Nannocystis</taxon>
    </lineage>
</organism>
<sequence>MIQGRFLAHMWDKTYKVGMSYYRTAFTSFEEFQREALHGECDDLGKEELELIYDLEDSDNLVRPAARARRRRSRE</sequence>
<reference evidence="1 2" key="1">
    <citation type="submission" date="2022-11" db="EMBL/GenBank/DDBJ databases">
        <title>Minimal conservation of predation-associated metabolite biosynthetic gene clusters underscores biosynthetic potential of Myxococcota including descriptions for ten novel species: Archangium lansinium sp. nov., Myxococcus landrumus sp. nov., Nannocystis bai.</title>
        <authorList>
            <person name="Ahearne A."/>
            <person name="Stevens C."/>
            <person name="Dowd S."/>
        </authorList>
    </citation>
    <scope>NUCLEOTIDE SEQUENCE [LARGE SCALE GENOMIC DNA]</scope>
    <source>
        <strain evidence="1 2">BB15-2</strain>
    </source>
</reference>
<dbReference type="Proteomes" id="UP001221686">
    <property type="component" value="Unassembled WGS sequence"/>
</dbReference>